<proteinExistence type="predicted"/>
<evidence type="ECO:0000313" key="2">
    <source>
        <dbReference type="Proteomes" id="UP001066276"/>
    </source>
</evidence>
<comment type="caution">
    <text evidence="1">The sequence shown here is derived from an EMBL/GenBank/DDBJ whole genome shotgun (WGS) entry which is preliminary data.</text>
</comment>
<sequence>MEWGGCGELEEGAVGVDQGGEQADTGVGVLSYLNKLQGNSMLFDELYYKNFGDDYISSLKPSLIRLVFEATRRARDVSLKKGDVVRVKLPGKVKKGDTKFSEPKTDLEVYKNSAKLSDGRVWHMSRCAKLLGDAVGANSAVPMKNYLWLDPVYEDTFSGAANIVEADSASEDVMDNYDIPAQEVEVSKDHPDNLGRNVTYRSRLGRMIKKPLHLKDYIVN</sequence>
<gene>
    <name evidence="1" type="ORF">NDU88_009445</name>
</gene>
<dbReference type="Proteomes" id="UP001066276">
    <property type="component" value="Chromosome 6"/>
</dbReference>
<dbReference type="AlphaFoldDB" id="A0AAV7QVT9"/>
<dbReference type="EMBL" id="JANPWB010000010">
    <property type="protein sequence ID" value="KAJ1143134.1"/>
    <property type="molecule type" value="Genomic_DNA"/>
</dbReference>
<keyword evidence="2" id="KW-1185">Reference proteome</keyword>
<name>A0AAV7QVT9_PLEWA</name>
<accession>A0AAV7QVT9</accession>
<reference evidence="1" key="1">
    <citation type="journal article" date="2022" name="bioRxiv">
        <title>Sequencing and chromosome-scale assembly of the giantPleurodeles waltlgenome.</title>
        <authorList>
            <person name="Brown T."/>
            <person name="Elewa A."/>
            <person name="Iarovenko S."/>
            <person name="Subramanian E."/>
            <person name="Araus A.J."/>
            <person name="Petzold A."/>
            <person name="Susuki M."/>
            <person name="Suzuki K.-i.T."/>
            <person name="Hayashi T."/>
            <person name="Toyoda A."/>
            <person name="Oliveira C."/>
            <person name="Osipova E."/>
            <person name="Leigh N.D."/>
            <person name="Simon A."/>
            <person name="Yun M.H."/>
        </authorList>
    </citation>
    <scope>NUCLEOTIDE SEQUENCE</scope>
    <source>
        <strain evidence="1">20211129_DDA</strain>
        <tissue evidence="1">Liver</tissue>
    </source>
</reference>
<evidence type="ECO:0000313" key="1">
    <source>
        <dbReference type="EMBL" id="KAJ1143134.1"/>
    </source>
</evidence>
<organism evidence="1 2">
    <name type="scientific">Pleurodeles waltl</name>
    <name type="common">Iberian ribbed newt</name>
    <dbReference type="NCBI Taxonomy" id="8319"/>
    <lineage>
        <taxon>Eukaryota</taxon>
        <taxon>Metazoa</taxon>
        <taxon>Chordata</taxon>
        <taxon>Craniata</taxon>
        <taxon>Vertebrata</taxon>
        <taxon>Euteleostomi</taxon>
        <taxon>Amphibia</taxon>
        <taxon>Batrachia</taxon>
        <taxon>Caudata</taxon>
        <taxon>Salamandroidea</taxon>
        <taxon>Salamandridae</taxon>
        <taxon>Pleurodelinae</taxon>
        <taxon>Pleurodeles</taxon>
    </lineage>
</organism>
<protein>
    <submittedName>
        <fullName evidence="1">Uncharacterized protein</fullName>
    </submittedName>
</protein>